<reference evidence="2" key="1">
    <citation type="submission" date="2023-05" db="EMBL/GenBank/DDBJ databases">
        <title>Comparative genomics of Bacillaceae isolates and their secondary metabolite potential.</title>
        <authorList>
            <person name="Song L."/>
            <person name="Nielsen L.J."/>
            <person name="Mohite O."/>
            <person name="Xu X."/>
            <person name="Weber T."/>
            <person name="Kovacs A.T."/>
        </authorList>
    </citation>
    <scope>NUCLEOTIDE SEQUENCE</scope>
    <source>
        <strain evidence="2">XLM17</strain>
    </source>
</reference>
<dbReference type="PANTHER" id="PTHR33734">
    <property type="entry name" value="LYSM DOMAIN-CONTAINING GPI-ANCHORED PROTEIN 2"/>
    <property type="match status" value="1"/>
</dbReference>
<dbReference type="SMART" id="SM00257">
    <property type="entry name" value="LysM"/>
    <property type="match status" value="3"/>
</dbReference>
<feature type="domain" description="LysM" evidence="1">
    <location>
        <begin position="162"/>
        <end position="205"/>
    </location>
</feature>
<dbReference type="EMBL" id="CP126114">
    <property type="protein sequence ID" value="WHY88825.1"/>
    <property type="molecule type" value="Genomic_DNA"/>
</dbReference>
<evidence type="ECO:0000259" key="1">
    <source>
        <dbReference type="PROSITE" id="PS51782"/>
    </source>
</evidence>
<gene>
    <name evidence="2" type="ORF">QNH39_13730</name>
</gene>
<keyword evidence="3" id="KW-1185">Reference proteome</keyword>
<dbReference type="Proteomes" id="UP001178288">
    <property type="component" value="Chromosome"/>
</dbReference>
<accession>A0AA95MVG7</accession>
<dbReference type="Pfam" id="PF01476">
    <property type="entry name" value="LysM"/>
    <property type="match status" value="3"/>
</dbReference>
<protein>
    <submittedName>
        <fullName evidence="2">LysM peptidoglycan-binding domain-containing protein</fullName>
    </submittedName>
</protein>
<organism evidence="2 3">
    <name type="scientific">Neobacillus novalis</name>
    <dbReference type="NCBI Taxonomy" id="220687"/>
    <lineage>
        <taxon>Bacteria</taxon>
        <taxon>Bacillati</taxon>
        <taxon>Bacillota</taxon>
        <taxon>Bacilli</taxon>
        <taxon>Bacillales</taxon>
        <taxon>Bacillaceae</taxon>
        <taxon>Neobacillus</taxon>
    </lineage>
</organism>
<name>A0AA95MVG7_9BACI</name>
<evidence type="ECO:0000313" key="3">
    <source>
        <dbReference type="Proteomes" id="UP001178288"/>
    </source>
</evidence>
<dbReference type="RefSeq" id="WP_066087333.1">
    <property type="nucleotide sequence ID" value="NZ_CP126114.1"/>
</dbReference>
<sequence length="267" mass="28998">MSTTFIKRKQRLAELHQKKMKARNQKLATAAVAGAITAVALLTTKVAASSISYTVVKNDTLYSLSKKYHVSVEQLKAVNGLNTEKVLAGQQLLVPAHVQPVHELGSSSLYTVQKGDTLYSLAKKSGVSMSELKKINHLQGDQIYIGQKLTLAVDSQAKEIKPMYTVKPGDTLWGISNRFGVNVADVKKANGLHLDMVLIGQKLTIPGPAISTKVKVVGSADNFTVEFKYLDEPFVLTVPYGSASDYEKRAGQEVTVIHKNGALISIF</sequence>
<dbReference type="CDD" id="cd00118">
    <property type="entry name" value="LysM"/>
    <property type="match status" value="3"/>
</dbReference>
<proteinExistence type="predicted"/>
<evidence type="ECO:0000313" key="2">
    <source>
        <dbReference type="EMBL" id="WHY88825.1"/>
    </source>
</evidence>
<feature type="domain" description="LysM" evidence="1">
    <location>
        <begin position="51"/>
        <end position="94"/>
    </location>
</feature>
<dbReference type="InterPro" id="IPR036779">
    <property type="entry name" value="LysM_dom_sf"/>
</dbReference>
<dbReference type="InterPro" id="IPR018392">
    <property type="entry name" value="LysM"/>
</dbReference>
<dbReference type="SUPFAM" id="SSF54106">
    <property type="entry name" value="LysM domain"/>
    <property type="match status" value="3"/>
</dbReference>
<dbReference type="KEGG" id="nnv:QNH39_13730"/>
<dbReference type="PROSITE" id="PS51782">
    <property type="entry name" value="LYSM"/>
    <property type="match status" value="3"/>
</dbReference>
<feature type="domain" description="LysM" evidence="1">
    <location>
        <begin position="108"/>
        <end position="151"/>
    </location>
</feature>
<dbReference type="AlphaFoldDB" id="A0AA95MVG7"/>
<dbReference type="GO" id="GO:0008932">
    <property type="term" value="F:lytic endotransglycosylase activity"/>
    <property type="evidence" value="ECO:0007669"/>
    <property type="project" value="TreeGrafter"/>
</dbReference>
<dbReference type="PANTHER" id="PTHR33734:SF22">
    <property type="entry name" value="MEMBRANE-BOUND LYTIC MUREIN TRANSGLYCOSYLASE D"/>
    <property type="match status" value="1"/>
</dbReference>
<dbReference type="Gene3D" id="3.10.350.10">
    <property type="entry name" value="LysM domain"/>
    <property type="match status" value="3"/>
</dbReference>